<feature type="repeat" description="CXXCXGXG motif" evidence="14">
    <location>
        <begin position="155"/>
        <end position="162"/>
    </location>
</feature>
<evidence type="ECO:0000256" key="12">
    <source>
        <dbReference type="ARBA" id="ARBA00061004"/>
    </source>
</evidence>
<dbReference type="KEGG" id="aba:Acid345_3242"/>
<dbReference type="SUPFAM" id="SSF49493">
    <property type="entry name" value="HSP40/DnaJ peptide-binding domain"/>
    <property type="match status" value="2"/>
</dbReference>
<feature type="binding site" evidence="14">
    <location>
        <position position="211"/>
    </location>
    <ligand>
        <name>Zn(2+)</name>
        <dbReference type="ChEBI" id="CHEBI:29105"/>
        <label>1</label>
    </ligand>
</feature>
<feature type="repeat" description="CXXCXGXG motif" evidence="14">
    <location>
        <begin position="172"/>
        <end position="179"/>
    </location>
</feature>
<comment type="function">
    <text evidence="11 14">Participates actively in the response to hyperosmotic and heat shock by preventing the aggregation of stress-denatured proteins and by disaggregating proteins, also in an autonomous, DnaK-independent fashion. Unfolded proteins bind initially to DnaJ; upon interaction with the DnaJ-bound protein, DnaK hydrolyzes its bound ATP, resulting in the formation of a stable complex. GrpE releases ADP from DnaK; ATP binding to DnaK triggers the release of the substrate protein, thus completing the reaction cycle. Several rounds of ATP-dependent interactions between DnaJ, DnaK and GrpE are required for fully efficient folding. Also involved, together with DnaK and GrpE, in the DNA replication of plasmids through activation of initiation proteins.</text>
</comment>
<feature type="binding site" evidence="14">
    <location>
        <position position="197"/>
    </location>
    <ligand>
        <name>Zn(2+)</name>
        <dbReference type="ChEBI" id="CHEBI:29105"/>
        <label>2</label>
    </ligand>
</feature>
<dbReference type="PANTHER" id="PTHR43096">
    <property type="entry name" value="DNAJ HOMOLOG 1, MITOCHONDRIAL-RELATED"/>
    <property type="match status" value="1"/>
</dbReference>
<feature type="repeat" description="CXXCXGXG motif" evidence="14">
    <location>
        <begin position="194"/>
        <end position="201"/>
    </location>
</feature>
<dbReference type="GO" id="GO:0006260">
    <property type="term" value="P:DNA replication"/>
    <property type="evidence" value="ECO:0007669"/>
    <property type="project" value="UniProtKB-KW"/>
</dbReference>
<gene>
    <name evidence="14" type="primary">dnaJ</name>
    <name evidence="19" type="ordered locus">Acid345_3242</name>
</gene>
<dbReference type="InterPro" id="IPR012724">
    <property type="entry name" value="DnaJ"/>
</dbReference>
<accession>Q1ILK7</accession>
<dbReference type="FunFam" id="2.10.230.10:FF:000002">
    <property type="entry name" value="Molecular chaperone DnaJ"/>
    <property type="match status" value="1"/>
</dbReference>
<keyword evidence="7 14" id="KW-0863">Zinc-finger</keyword>
<evidence type="ECO:0000256" key="7">
    <source>
        <dbReference type="ARBA" id="ARBA00022771"/>
    </source>
</evidence>
<dbReference type="GO" id="GO:0005737">
    <property type="term" value="C:cytoplasm"/>
    <property type="evidence" value="ECO:0007669"/>
    <property type="project" value="UniProtKB-SubCell"/>
</dbReference>
<organism evidence="19 20">
    <name type="scientific">Koribacter versatilis (strain Ellin345)</name>
    <dbReference type="NCBI Taxonomy" id="204669"/>
    <lineage>
        <taxon>Bacteria</taxon>
        <taxon>Pseudomonadati</taxon>
        <taxon>Acidobacteriota</taxon>
        <taxon>Terriglobia</taxon>
        <taxon>Terriglobales</taxon>
        <taxon>Candidatus Korobacteraceae</taxon>
        <taxon>Candidatus Korobacter</taxon>
    </lineage>
</organism>
<comment type="cofactor">
    <cofactor evidence="14">
        <name>Zn(2+)</name>
        <dbReference type="ChEBI" id="CHEBI:29105"/>
    </cofactor>
    <text evidence="14">Binds 2 Zn(2+) ions per monomer.</text>
</comment>
<dbReference type="FunFam" id="1.10.287.110:FF:000034">
    <property type="entry name" value="Chaperone protein DnaJ"/>
    <property type="match status" value="1"/>
</dbReference>
<reference evidence="19 20" key="1">
    <citation type="journal article" date="2009" name="Appl. Environ. Microbiol.">
        <title>Three genomes from the phylum Acidobacteria provide insight into the lifestyles of these microorganisms in soils.</title>
        <authorList>
            <person name="Ward N.L."/>
            <person name="Challacombe J.F."/>
            <person name="Janssen P.H."/>
            <person name="Henrissat B."/>
            <person name="Coutinho P.M."/>
            <person name="Wu M."/>
            <person name="Xie G."/>
            <person name="Haft D.H."/>
            <person name="Sait M."/>
            <person name="Badger J."/>
            <person name="Barabote R.D."/>
            <person name="Bradley B."/>
            <person name="Brettin T.S."/>
            <person name="Brinkac L.M."/>
            <person name="Bruce D."/>
            <person name="Creasy T."/>
            <person name="Daugherty S.C."/>
            <person name="Davidsen T.M."/>
            <person name="DeBoy R.T."/>
            <person name="Detter J.C."/>
            <person name="Dodson R.J."/>
            <person name="Durkin A.S."/>
            <person name="Ganapathy A."/>
            <person name="Gwinn-Giglio M."/>
            <person name="Han C.S."/>
            <person name="Khouri H."/>
            <person name="Kiss H."/>
            <person name="Kothari S.P."/>
            <person name="Madupu R."/>
            <person name="Nelson K.E."/>
            <person name="Nelson W.C."/>
            <person name="Paulsen I."/>
            <person name="Penn K."/>
            <person name="Ren Q."/>
            <person name="Rosovitz M.J."/>
            <person name="Selengut J.D."/>
            <person name="Shrivastava S."/>
            <person name="Sullivan S.A."/>
            <person name="Tapia R."/>
            <person name="Thompson L.S."/>
            <person name="Watkins K.L."/>
            <person name="Yang Q."/>
            <person name="Yu C."/>
            <person name="Zafar N."/>
            <person name="Zhou L."/>
            <person name="Kuske C.R."/>
        </authorList>
    </citation>
    <scope>NUCLEOTIDE SEQUENCE [LARGE SCALE GENOMIC DNA]</scope>
    <source>
        <strain evidence="19 20">Ellin345</strain>
    </source>
</reference>
<evidence type="ECO:0000256" key="16">
    <source>
        <dbReference type="SAM" id="MobiDB-lite"/>
    </source>
</evidence>
<dbReference type="CDD" id="cd10719">
    <property type="entry name" value="DnaJ_zf"/>
    <property type="match status" value="1"/>
</dbReference>
<dbReference type="GO" id="GO:0005524">
    <property type="term" value="F:ATP binding"/>
    <property type="evidence" value="ECO:0007669"/>
    <property type="project" value="InterPro"/>
</dbReference>
<dbReference type="NCBIfam" id="TIGR02349">
    <property type="entry name" value="DnaJ_bact"/>
    <property type="match status" value="1"/>
</dbReference>
<keyword evidence="9 14" id="KW-0346">Stress response</keyword>
<dbReference type="InterPro" id="IPR002939">
    <property type="entry name" value="DnaJ_C"/>
</dbReference>
<dbReference type="Gene3D" id="2.60.260.20">
    <property type="entry name" value="Urease metallochaperone UreE, N-terminal domain"/>
    <property type="match status" value="2"/>
</dbReference>
<evidence type="ECO:0000256" key="6">
    <source>
        <dbReference type="ARBA" id="ARBA00022737"/>
    </source>
</evidence>
<dbReference type="InterPro" id="IPR001305">
    <property type="entry name" value="HSP_DnaJ_Cys-rich_dom"/>
</dbReference>
<dbReference type="Gene3D" id="1.10.287.110">
    <property type="entry name" value="DnaJ domain"/>
    <property type="match status" value="1"/>
</dbReference>
<dbReference type="HAMAP" id="MF_01152">
    <property type="entry name" value="DnaJ"/>
    <property type="match status" value="1"/>
</dbReference>
<dbReference type="Pfam" id="PF01556">
    <property type="entry name" value="DnaJ_C"/>
    <property type="match status" value="1"/>
</dbReference>
<dbReference type="Pfam" id="PF00226">
    <property type="entry name" value="DnaJ"/>
    <property type="match status" value="1"/>
</dbReference>
<proteinExistence type="inferred from homology"/>
<evidence type="ECO:0000256" key="5">
    <source>
        <dbReference type="ARBA" id="ARBA00022723"/>
    </source>
</evidence>
<dbReference type="Pfam" id="PF00684">
    <property type="entry name" value="DnaJ_CXXCXGXG"/>
    <property type="match status" value="1"/>
</dbReference>
<dbReference type="GO" id="GO:0042026">
    <property type="term" value="P:protein refolding"/>
    <property type="evidence" value="ECO:0007669"/>
    <property type="project" value="TreeGrafter"/>
</dbReference>
<dbReference type="CDD" id="cd10747">
    <property type="entry name" value="DnaJ_C"/>
    <property type="match status" value="1"/>
</dbReference>
<dbReference type="SUPFAM" id="SSF46565">
    <property type="entry name" value="Chaperone J-domain"/>
    <property type="match status" value="1"/>
</dbReference>
<name>Q1ILK7_KORVE</name>
<dbReference type="AlphaFoldDB" id="Q1ILK7"/>
<dbReference type="CDD" id="cd06257">
    <property type="entry name" value="DnaJ"/>
    <property type="match status" value="1"/>
</dbReference>
<dbReference type="PANTHER" id="PTHR43096:SF48">
    <property type="entry name" value="CHAPERONE PROTEIN DNAJ"/>
    <property type="match status" value="1"/>
</dbReference>
<dbReference type="GO" id="GO:0009408">
    <property type="term" value="P:response to heat"/>
    <property type="evidence" value="ECO:0007669"/>
    <property type="project" value="InterPro"/>
</dbReference>
<feature type="repeat" description="CXXCXGXG motif" evidence="14">
    <location>
        <begin position="208"/>
        <end position="215"/>
    </location>
</feature>
<dbReference type="EMBL" id="CP000360">
    <property type="protein sequence ID" value="ABF42243.1"/>
    <property type="molecule type" value="Genomic_DNA"/>
</dbReference>
<evidence type="ECO:0000256" key="14">
    <source>
        <dbReference type="HAMAP-Rule" id="MF_01152"/>
    </source>
</evidence>
<dbReference type="eggNOG" id="COG0484">
    <property type="taxonomic scope" value="Bacteria"/>
</dbReference>
<dbReference type="EnsemblBacteria" id="ABF42243">
    <property type="protein sequence ID" value="ABF42243"/>
    <property type="gene ID" value="Acid345_3242"/>
</dbReference>
<dbReference type="GO" id="GO:0051082">
    <property type="term" value="F:unfolded protein binding"/>
    <property type="evidence" value="ECO:0007669"/>
    <property type="project" value="UniProtKB-UniRule"/>
</dbReference>
<dbReference type="InterPro" id="IPR008971">
    <property type="entry name" value="HSP40/DnaJ_pept-bd"/>
</dbReference>
<evidence type="ECO:0000313" key="19">
    <source>
        <dbReference type="EMBL" id="ABF42243.1"/>
    </source>
</evidence>
<dbReference type="GO" id="GO:0008270">
    <property type="term" value="F:zinc ion binding"/>
    <property type="evidence" value="ECO:0007669"/>
    <property type="project" value="UniProtKB-UniRule"/>
</dbReference>
<evidence type="ECO:0000256" key="2">
    <source>
        <dbReference type="ARBA" id="ARBA00011738"/>
    </source>
</evidence>
<dbReference type="PRINTS" id="PR00625">
    <property type="entry name" value="JDOMAIN"/>
</dbReference>
<keyword evidence="4 14" id="KW-0235">DNA replication</keyword>
<feature type="binding site" evidence="14">
    <location>
        <position position="194"/>
    </location>
    <ligand>
        <name>Zn(2+)</name>
        <dbReference type="ChEBI" id="CHEBI:29105"/>
        <label>2</label>
    </ligand>
</feature>
<dbReference type="SUPFAM" id="SSF57938">
    <property type="entry name" value="DnaJ/Hsp40 cysteine-rich domain"/>
    <property type="match status" value="1"/>
</dbReference>
<evidence type="ECO:0000256" key="10">
    <source>
        <dbReference type="ARBA" id="ARBA00023186"/>
    </source>
</evidence>
<dbReference type="Proteomes" id="UP000002432">
    <property type="component" value="Chromosome"/>
</dbReference>
<evidence type="ECO:0000256" key="13">
    <source>
        <dbReference type="ARBA" id="ARBA00067609"/>
    </source>
</evidence>
<keyword evidence="5 14" id="KW-0479">Metal-binding</keyword>
<dbReference type="GO" id="GO:0031072">
    <property type="term" value="F:heat shock protein binding"/>
    <property type="evidence" value="ECO:0007669"/>
    <property type="project" value="InterPro"/>
</dbReference>
<dbReference type="NCBIfam" id="NF008035">
    <property type="entry name" value="PRK10767.1"/>
    <property type="match status" value="1"/>
</dbReference>
<keyword evidence="6 14" id="KW-0677">Repeat</keyword>
<dbReference type="InterPro" id="IPR001623">
    <property type="entry name" value="DnaJ_domain"/>
</dbReference>
<keyword evidence="10 14" id="KW-0143">Chaperone</keyword>
<feature type="region of interest" description="Disordered" evidence="16">
    <location>
        <begin position="356"/>
        <end position="378"/>
    </location>
</feature>
<dbReference type="STRING" id="204669.Acid345_3242"/>
<dbReference type="Gene3D" id="2.10.230.10">
    <property type="entry name" value="Heat shock protein DnaJ, cysteine-rich domain"/>
    <property type="match status" value="1"/>
</dbReference>
<comment type="domain">
    <text evidence="14">The J domain is necessary and sufficient to stimulate DnaK ATPase activity. Zinc center 1 plays an important role in the autonomous, DnaK-independent chaperone activity of DnaJ. Zinc center 2 is essential for interaction with DnaK and for DnaJ activity.</text>
</comment>
<dbReference type="PROSITE" id="PS50076">
    <property type="entry name" value="DNAJ_2"/>
    <property type="match status" value="1"/>
</dbReference>
<evidence type="ECO:0000256" key="3">
    <source>
        <dbReference type="ARBA" id="ARBA00022490"/>
    </source>
</evidence>
<keyword evidence="8 14" id="KW-0862">Zinc</keyword>
<feature type="binding site" evidence="14">
    <location>
        <position position="155"/>
    </location>
    <ligand>
        <name>Zn(2+)</name>
        <dbReference type="ChEBI" id="CHEBI:29105"/>
        <label>1</label>
    </ligand>
</feature>
<dbReference type="PROSITE" id="PS51188">
    <property type="entry name" value="ZF_CR"/>
    <property type="match status" value="1"/>
</dbReference>
<feature type="domain" description="CR-type" evidence="18">
    <location>
        <begin position="142"/>
        <end position="220"/>
    </location>
</feature>
<evidence type="ECO:0000256" key="9">
    <source>
        <dbReference type="ARBA" id="ARBA00023016"/>
    </source>
</evidence>
<evidence type="ECO:0000256" key="15">
    <source>
        <dbReference type="PROSITE-ProRule" id="PRU00546"/>
    </source>
</evidence>
<feature type="binding site" evidence="14">
    <location>
        <position position="158"/>
    </location>
    <ligand>
        <name>Zn(2+)</name>
        <dbReference type="ChEBI" id="CHEBI:29105"/>
        <label>1</label>
    </ligand>
</feature>
<sequence>MTRMASTATNAKRDYYEVLQVTRTATDQEIKSSYRKLALQFHPDRNPDNKDAEEKFKECSEAYGVLSDSEKRAAYDRFGHAGLGGNGGSGGFDPNMVDFSEIFTDMFGMGDLFGRGRGRSRAQRGADLREDITLEFEQAVFGIETESRVRRHETCETCHGSGAAPGKAPVSCRKCGGRGQERFQQGFFSVSRTCGTCGGLGQVITDPCAGCRGQGAVVRERTIAVKVPAGVEDGTRIRYNGQGEAGTHGGPAGDLYIVLHVKEHKFFEREGKDLFCTVPVSFAQAALGTDIMIPTLEGEHKLHIPEGTQTGTQIKLRGKGVPVLNGHGKGDIFVEIKVQTPSKLNKRQRELLQELEAGASVENSPEKSLMSKMKDMFS</sequence>
<feature type="binding site" evidence="14">
    <location>
        <position position="172"/>
    </location>
    <ligand>
        <name>Zn(2+)</name>
        <dbReference type="ChEBI" id="CHEBI:29105"/>
        <label>2</label>
    </ligand>
</feature>
<evidence type="ECO:0000256" key="4">
    <source>
        <dbReference type="ARBA" id="ARBA00022705"/>
    </source>
</evidence>
<evidence type="ECO:0000256" key="11">
    <source>
        <dbReference type="ARBA" id="ARBA00053423"/>
    </source>
</evidence>
<protein>
    <recommendedName>
        <fullName evidence="13 14">Chaperone protein DnaJ</fullName>
    </recommendedName>
</protein>
<dbReference type="HOGENOM" id="CLU_017633_0_7_0"/>
<evidence type="ECO:0000256" key="8">
    <source>
        <dbReference type="ARBA" id="ARBA00022833"/>
    </source>
</evidence>
<comment type="similarity">
    <text evidence="12 14">Belongs to the DnaJ family.</text>
</comment>
<evidence type="ECO:0000313" key="20">
    <source>
        <dbReference type="Proteomes" id="UP000002432"/>
    </source>
</evidence>
<keyword evidence="3 14" id="KW-0963">Cytoplasm</keyword>
<evidence type="ECO:0000256" key="1">
    <source>
        <dbReference type="ARBA" id="ARBA00004496"/>
    </source>
</evidence>
<keyword evidence="20" id="KW-1185">Reference proteome</keyword>
<comment type="subunit">
    <text evidence="2 14">Homodimer.</text>
</comment>
<feature type="domain" description="J" evidence="17">
    <location>
        <begin position="14"/>
        <end position="79"/>
    </location>
</feature>
<evidence type="ECO:0000259" key="17">
    <source>
        <dbReference type="PROSITE" id="PS50076"/>
    </source>
</evidence>
<feature type="binding site" evidence="14">
    <location>
        <position position="175"/>
    </location>
    <ligand>
        <name>Zn(2+)</name>
        <dbReference type="ChEBI" id="CHEBI:29105"/>
        <label>2</label>
    </ligand>
</feature>
<dbReference type="InterPro" id="IPR036869">
    <property type="entry name" value="J_dom_sf"/>
</dbReference>
<dbReference type="FunFam" id="2.60.260.20:FF:000004">
    <property type="entry name" value="Molecular chaperone DnaJ"/>
    <property type="match status" value="1"/>
</dbReference>
<dbReference type="SMART" id="SM00271">
    <property type="entry name" value="DnaJ"/>
    <property type="match status" value="1"/>
</dbReference>
<comment type="subcellular location">
    <subcellularLocation>
        <location evidence="1 14">Cytoplasm</location>
    </subcellularLocation>
</comment>
<feature type="zinc finger region" description="CR-type" evidence="15">
    <location>
        <begin position="142"/>
        <end position="220"/>
    </location>
</feature>
<feature type="binding site" evidence="14">
    <location>
        <position position="208"/>
    </location>
    <ligand>
        <name>Zn(2+)</name>
        <dbReference type="ChEBI" id="CHEBI:29105"/>
        <label>1</label>
    </ligand>
</feature>
<dbReference type="InterPro" id="IPR036410">
    <property type="entry name" value="HSP_DnaJ_Cys-rich_dom_sf"/>
</dbReference>
<evidence type="ECO:0000259" key="18">
    <source>
        <dbReference type="PROSITE" id="PS51188"/>
    </source>
</evidence>